<comment type="caution">
    <text evidence="3">The sequence shown here is derived from an EMBL/GenBank/DDBJ whole genome shotgun (WGS) entry which is preliminary data.</text>
</comment>
<organism evidence="3 4">
    <name type="scientific">Teichococcus rhizosphaerae</name>
    <dbReference type="NCBI Taxonomy" id="1335062"/>
    <lineage>
        <taxon>Bacteria</taxon>
        <taxon>Pseudomonadati</taxon>
        <taxon>Pseudomonadota</taxon>
        <taxon>Alphaproteobacteria</taxon>
        <taxon>Acetobacterales</taxon>
        <taxon>Roseomonadaceae</taxon>
        <taxon>Roseomonas</taxon>
    </lineage>
</organism>
<dbReference type="PANTHER" id="PTHR43639:SF1">
    <property type="entry name" value="SHORT-CHAIN DEHYDROGENASE_REDUCTASE FAMILY PROTEIN"/>
    <property type="match status" value="1"/>
</dbReference>
<dbReference type="CDD" id="cd05233">
    <property type="entry name" value="SDR_c"/>
    <property type="match status" value="1"/>
</dbReference>
<dbReference type="RefSeq" id="WP_099095708.1">
    <property type="nucleotide sequence ID" value="NZ_PDNU01000019.1"/>
</dbReference>
<dbReference type="PANTHER" id="PTHR43639">
    <property type="entry name" value="OXIDOREDUCTASE, SHORT-CHAIN DEHYDROGENASE/REDUCTASE FAMILY (AFU_ORTHOLOGUE AFUA_5G02870)"/>
    <property type="match status" value="1"/>
</dbReference>
<evidence type="ECO:0000313" key="4">
    <source>
        <dbReference type="Proteomes" id="UP000223527"/>
    </source>
</evidence>
<dbReference type="InterPro" id="IPR036291">
    <property type="entry name" value="NAD(P)-bd_dom_sf"/>
</dbReference>
<sequence>MTDKRRILVTGASSGIGAATARVLAGPGVALALHARNNREGAERVAAEARARGAEAAVLMADLAEPAAPARLVAAAAAALGGLDVLVSNAGFADRTPVAQLTDEAFARSQDTILGALFRLARAAGPLLAAGHDPRLVAVSSFVAHNFRTDSTVFPASATAKAGVEALVKALALEWAPAVTVNAVAPGYTQKDAGAHAALDAKAWEAVLARIPLRRLGQPQDVAEAIAFLASARAGYITGQCLHVDGGVVI</sequence>
<dbReference type="AlphaFoldDB" id="A0A2C6Z8F4"/>
<dbReference type="PRINTS" id="PR00081">
    <property type="entry name" value="GDHRDH"/>
</dbReference>
<keyword evidence="2" id="KW-0560">Oxidoreductase</keyword>
<dbReference type="SUPFAM" id="SSF51735">
    <property type="entry name" value="NAD(P)-binding Rossmann-fold domains"/>
    <property type="match status" value="1"/>
</dbReference>
<dbReference type="InterPro" id="IPR002347">
    <property type="entry name" value="SDR_fam"/>
</dbReference>
<evidence type="ECO:0000256" key="2">
    <source>
        <dbReference type="ARBA" id="ARBA00023002"/>
    </source>
</evidence>
<dbReference type="FunFam" id="3.40.50.720:FF:000173">
    <property type="entry name" value="3-oxoacyl-[acyl-carrier protein] reductase"/>
    <property type="match status" value="1"/>
</dbReference>
<gene>
    <name evidence="3" type="ORF">CR162_11540</name>
</gene>
<proteinExistence type="inferred from homology"/>
<dbReference type="Gene3D" id="3.40.50.720">
    <property type="entry name" value="NAD(P)-binding Rossmann-like Domain"/>
    <property type="match status" value="1"/>
</dbReference>
<evidence type="ECO:0000256" key="1">
    <source>
        <dbReference type="ARBA" id="ARBA00006484"/>
    </source>
</evidence>
<dbReference type="EMBL" id="PDNU01000019">
    <property type="protein sequence ID" value="PHK94781.1"/>
    <property type="molecule type" value="Genomic_DNA"/>
</dbReference>
<keyword evidence="4" id="KW-1185">Reference proteome</keyword>
<reference evidence="3 4" key="1">
    <citation type="submission" date="2017-10" db="EMBL/GenBank/DDBJ databases">
        <authorList>
            <person name="Banno H."/>
            <person name="Chua N.-H."/>
        </authorList>
    </citation>
    <scope>NUCLEOTIDE SEQUENCE [LARGE SCALE GENOMIC DNA]</scope>
    <source>
        <strain evidence="3 4">YW11</strain>
    </source>
</reference>
<dbReference type="PROSITE" id="PS51318">
    <property type="entry name" value="TAT"/>
    <property type="match status" value="1"/>
</dbReference>
<evidence type="ECO:0000313" key="3">
    <source>
        <dbReference type="EMBL" id="PHK94781.1"/>
    </source>
</evidence>
<dbReference type="OrthoDB" id="8112199at2"/>
<dbReference type="InterPro" id="IPR006311">
    <property type="entry name" value="TAT_signal"/>
</dbReference>
<accession>A0A2C6Z8F4</accession>
<dbReference type="Proteomes" id="UP000223527">
    <property type="component" value="Unassembled WGS sequence"/>
</dbReference>
<name>A0A2C6Z8F4_9PROT</name>
<dbReference type="Pfam" id="PF13561">
    <property type="entry name" value="adh_short_C2"/>
    <property type="match status" value="1"/>
</dbReference>
<protein>
    <submittedName>
        <fullName evidence="3">Short-chain dehydrogenase</fullName>
    </submittedName>
</protein>
<comment type="similarity">
    <text evidence="1">Belongs to the short-chain dehydrogenases/reductases (SDR) family.</text>
</comment>
<dbReference type="GO" id="GO:0016491">
    <property type="term" value="F:oxidoreductase activity"/>
    <property type="evidence" value="ECO:0007669"/>
    <property type="project" value="UniProtKB-KW"/>
</dbReference>